<organism evidence="1">
    <name type="scientific">Rhizophora mucronata</name>
    <name type="common">Asiatic mangrove</name>
    <dbReference type="NCBI Taxonomy" id="61149"/>
    <lineage>
        <taxon>Eukaryota</taxon>
        <taxon>Viridiplantae</taxon>
        <taxon>Streptophyta</taxon>
        <taxon>Embryophyta</taxon>
        <taxon>Tracheophyta</taxon>
        <taxon>Spermatophyta</taxon>
        <taxon>Magnoliopsida</taxon>
        <taxon>eudicotyledons</taxon>
        <taxon>Gunneridae</taxon>
        <taxon>Pentapetalae</taxon>
        <taxon>rosids</taxon>
        <taxon>fabids</taxon>
        <taxon>Malpighiales</taxon>
        <taxon>Rhizophoraceae</taxon>
        <taxon>Rhizophora</taxon>
    </lineage>
</organism>
<evidence type="ECO:0000313" key="1">
    <source>
        <dbReference type="EMBL" id="MBX47657.1"/>
    </source>
</evidence>
<dbReference type="EMBL" id="GGEC01067173">
    <property type="protein sequence ID" value="MBX47657.1"/>
    <property type="molecule type" value="Transcribed_RNA"/>
</dbReference>
<protein>
    <submittedName>
        <fullName evidence="1">Uncharacterized protein</fullName>
    </submittedName>
</protein>
<dbReference type="AlphaFoldDB" id="A0A2P2NYR0"/>
<accession>A0A2P2NYR0</accession>
<reference evidence="1" key="1">
    <citation type="submission" date="2018-02" db="EMBL/GenBank/DDBJ databases">
        <title>Rhizophora mucronata_Transcriptome.</title>
        <authorList>
            <person name="Meera S.P."/>
            <person name="Sreeshan A."/>
            <person name="Augustine A."/>
        </authorList>
    </citation>
    <scope>NUCLEOTIDE SEQUENCE</scope>
    <source>
        <tissue evidence="1">Leaf</tissue>
    </source>
</reference>
<sequence length="40" mass="4668">MVSATSISVLHFQCHIASLDYFVIYQCWVTEQRDIALCLY</sequence>
<proteinExistence type="predicted"/>
<name>A0A2P2NYR0_RHIMU</name>